<dbReference type="RefSeq" id="WP_334658547.1">
    <property type="nucleotide sequence ID" value="NZ_JARULZ010000001.1"/>
</dbReference>
<accession>A0ABU8AKG8</accession>
<dbReference type="EMBL" id="JARULZ010000001">
    <property type="protein sequence ID" value="MEH0634157.1"/>
    <property type="molecule type" value="Genomic_DNA"/>
</dbReference>
<dbReference type="SUPFAM" id="SSF56655">
    <property type="entry name" value="Carbohydrate phosphatase"/>
    <property type="match status" value="1"/>
</dbReference>
<organism evidence="1 2">
    <name type="scientific">Streptomyces bottropensis</name>
    <dbReference type="NCBI Taxonomy" id="42235"/>
    <lineage>
        <taxon>Bacteria</taxon>
        <taxon>Bacillati</taxon>
        <taxon>Actinomycetota</taxon>
        <taxon>Actinomycetes</taxon>
        <taxon>Kitasatosporales</taxon>
        <taxon>Streptomycetaceae</taxon>
        <taxon>Streptomyces</taxon>
    </lineage>
</organism>
<gene>
    <name evidence="1" type="ORF">QBA35_12415</name>
</gene>
<sequence length="281" mass="30766">MAMSNSLAFDIVYEISEAVRPILSDPGKVEDLSGVVEDKGDGHTAHRIDLYAEKILFDVLDRIQYKGTVYSEERGLVKLGNDTRLLVCDPYCNTSLTFRGFRECAVAAYEYSLAGDFVSGAIADLQINRALRAEAENSTRVVYPPKLGTTEAARCSEVRDVEDAFLAISLLKHKRRALLPLSVFQKAALVTTIDGAITAARISLGEIDGFIDASVGQPSYEALAYEMVRRAGGVVSDTEGNSIDFRQIAADLAKGVVRRHPMVVSSNAYLHQEMLSLVQQR</sequence>
<keyword evidence="2" id="KW-1185">Reference proteome</keyword>
<dbReference type="Proteomes" id="UP001310290">
    <property type="component" value="Unassembled WGS sequence"/>
</dbReference>
<proteinExistence type="predicted"/>
<reference evidence="1" key="1">
    <citation type="submission" date="2023-04" db="EMBL/GenBank/DDBJ databases">
        <title>Genomic diversity of scab-causing Streptomyces spp. in the province of Quebec, Canada.</title>
        <authorList>
            <person name="Biessy A."/>
            <person name="Cadieux M."/>
            <person name="Ciotola M."/>
            <person name="Filion M."/>
        </authorList>
    </citation>
    <scope>NUCLEOTIDE SEQUENCE</scope>
    <source>
        <strain evidence="1">B21-115</strain>
    </source>
</reference>
<protein>
    <submittedName>
        <fullName evidence="1">Uncharacterized protein</fullName>
    </submittedName>
</protein>
<evidence type="ECO:0000313" key="1">
    <source>
        <dbReference type="EMBL" id="MEH0634157.1"/>
    </source>
</evidence>
<comment type="caution">
    <text evidence="1">The sequence shown here is derived from an EMBL/GenBank/DDBJ whole genome shotgun (WGS) entry which is preliminary data.</text>
</comment>
<evidence type="ECO:0000313" key="2">
    <source>
        <dbReference type="Proteomes" id="UP001310290"/>
    </source>
</evidence>
<name>A0ABU8AKG8_9ACTN</name>
<dbReference type="Gene3D" id="3.40.190.80">
    <property type="match status" value="1"/>
</dbReference>
<dbReference type="Gene3D" id="3.30.540.10">
    <property type="entry name" value="Fructose-1,6-Bisphosphatase, subunit A, domain 1"/>
    <property type="match status" value="1"/>
</dbReference>